<gene>
    <name evidence="2" type="ORF">Tci_612227</name>
</gene>
<proteinExistence type="predicted"/>
<feature type="region of interest" description="Disordered" evidence="1">
    <location>
        <begin position="1"/>
        <end position="32"/>
    </location>
</feature>
<dbReference type="AlphaFoldDB" id="A0A699JLR4"/>
<evidence type="ECO:0000313" key="2">
    <source>
        <dbReference type="EMBL" id="GFA40255.1"/>
    </source>
</evidence>
<feature type="compositionally biased region" description="Polar residues" evidence="1">
    <location>
        <begin position="1"/>
        <end position="11"/>
    </location>
</feature>
<protein>
    <submittedName>
        <fullName evidence="2">Uncharacterized protein</fullName>
    </submittedName>
</protein>
<comment type="caution">
    <text evidence="2">The sequence shown here is derived from an EMBL/GenBank/DDBJ whole genome shotgun (WGS) entry which is preliminary data.</text>
</comment>
<sequence length="365" mass="41277">YQSTKKPSSSKETLKGKAPTKGSKTGKSASAKELVKEPIVEVVMDDVGDDRRVALDQPEQPWFNQMVSVTKDPLTFNDLMATLINFSKYVLNGLKIENLTQDILLGLAFNLLKEVTYTSSIMKKKAAQYEIKGIKDMVPTLWSTIKHAYDKDAEKGIKHLGKRHKLWYRYQVSKFSKQNVYSTKTILGVKSVSVKKLHIYGHLEEIMVKRSDQQLYKFKEGRGSPGRNKNPGPWSARIPMWQLFKGLGLVSWCILRFETMRSQARSPGLPRVRVISLCHVALSEWATWRTRSRPDPIQTRPMTRPDPAYQPPLTDGPTVVQRWSTVVRYRRPSLTATIDHRSPQLTCGPPALIDANVGATSLAVV</sequence>
<organism evidence="2">
    <name type="scientific">Tanacetum cinerariifolium</name>
    <name type="common">Dalmatian daisy</name>
    <name type="synonym">Chrysanthemum cinerariifolium</name>
    <dbReference type="NCBI Taxonomy" id="118510"/>
    <lineage>
        <taxon>Eukaryota</taxon>
        <taxon>Viridiplantae</taxon>
        <taxon>Streptophyta</taxon>
        <taxon>Embryophyta</taxon>
        <taxon>Tracheophyta</taxon>
        <taxon>Spermatophyta</taxon>
        <taxon>Magnoliopsida</taxon>
        <taxon>eudicotyledons</taxon>
        <taxon>Gunneridae</taxon>
        <taxon>Pentapetalae</taxon>
        <taxon>asterids</taxon>
        <taxon>campanulids</taxon>
        <taxon>Asterales</taxon>
        <taxon>Asteraceae</taxon>
        <taxon>Asteroideae</taxon>
        <taxon>Anthemideae</taxon>
        <taxon>Anthemidinae</taxon>
        <taxon>Tanacetum</taxon>
    </lineage>
</organism>
<evidence type="ECO:0000256" key="1">
    <source>
        <dbReference type="SAM" id="MobiDB-lite"/>
    </source>
</evidence>
<name>A0A699JLR4_TANCI</name>
<feature type="non-terminal residue" evidence="2">
    <location>
        <position position="1"/>
    </location>
</feature>
<reference evidence="2" key="1">
    <citation type="journal article" date="2019" name="Sci. Rep.">
        <title>Draft genome of Tanacetum cinerariifolium, the natural source of mosquito coil.</title>
        <authorList>
            <person name="Yamashiro T."/>
            <person name="Shiraishi A."/>
            <person name="Satake H."/>
            <person name="Nakayama K."/>
        </authorList>
    </citation>
    <scope>NUCLEOTIDE SEQUENCE</scope>
</reference>
<dbReference type="EMBL" id="BKCJ010417845">
    <property type="protein sequence ID" value="GFA40255.1"/>
    <property type="molecule type" value="Genomic_DNA"/>
</dbReference>
<accession>A0A699JLR4</accession>
<feature type="region of interest" description="Disordered" evidence="1">
    <location>
        <begin position="296"/>
        <end position="315"/>
    </location>
</feature>
<feature type="compositionally biased region" description="Low complexity" evidence="1">
    <location>
        <begin position="20"/>
        <end position="32"/>
    </location>
</feature>